<accession>S0FR23</accession>
<evidence type="ECO:0000256" key="1">
    <source>
        <dbReference type="SAM" id="Phobius"/>
    </source>
</evidence>
<dbReference type="OrthoDB" id="5782056at2"/>
<comment type="caution">
    <text evidence="3">The sequence shown here is derived from an EMBL/GenBank/DDBJ whole genome shotgun (WGS) entry which is preliminary data.</text>
</comment>
<feature type="domain" description="NERD" evidence="2">
    <location>
        <begin position="34"/>
        <end position="151"/>
    </location>
</feature>
<evidence type="ECO:0000313" key="4">
    <source>
        <dbReference type="Proteomes" id="UP000014216"/>
    </source>
</evidence>
<dbReference type="PATRIC" id="fig|1286635.3.peg.4948"/>
<organism evidence="3 4">
    <name type="scientific">Desulfotignum phosphitoxidans DSM 13687</name>
    <dbReference type="NCBI Taxonomy" id="1286635"/>
    <lineage>
        <taxon>Bacteria</taxon>
        <taxon>Pseudomonadati</taxon>
        <taxon>Thermodesulfobacteriota</taxon>
        <taxon>Desulfobacteria</taxon>
        <taxon>Desulfobacterales</taxon>
        <taxon>Desulfobacteraceae</taxon>
        <taxon>Desulfotignum</taxon>
    </lineage>
</organism>
<dbReference type="Pfam" id="PF08378">
    <property type="entry name" value="NERD"/>
    <property type="match status" value="1"/>
</dbReference>
<keyword evidence="4" id="KW-1185">Reference proteome</keyword>
<dbReference type="Proteomes" id="UP000014216">
    <property type="component" value="Unassembled WGS sequence"/>
</dbReference>
<dbReference type="EMBL" id="APJX01000030">
    <property type="protein sequence ID" value="EMS77135.1"/>
    <property type="molecule type" value="Genomic_DNA"/>
</dbReference>
<proteinExistence type="predicted"/>
<dbReference type="InterPro" id="IPR011528">
    <property type="entry name" value="NERD"/>
</dbReference>
<name>S0FR23_9BACT</name>
<reference evidence="3 4" key="1">
    <citation type="journal article" date="2013" name="Genome Announc.">
        <title>Draft Genome Sequence of Desulfotignum phosphitoxidans DSM 13687 Strain FiPS-3.</title>
        <authorList>
            <person name="Poehlein A."/>
            <person name="Daniel R."/>
            <person name="Simeonova D.D."/>
        </authorList>
    </citation>
    <scope>NUCLEOTIDE SEQUENCE [LARGE SCALE GENOMIC DNA]</scope>
    <source>
        <strain evidence="3 4">DSM 13687</strain>
    </source>
</reference>
<dbReference type="RefSeq" id="WP_006968874.1">
    <property type="nucleotide sequence ID" value="NZ_APJX01000030.1"/>
</dbReference>
<dbReference type="PROSITE" id="PS50965">
    <property type="entry name" value="NERD"/>
    <property type="match status" value="1"/>
</dbReference>
<feature type="transmembrane region" description="Helical" evidence="1">
    <location>
        <begin position="6"/>
        <end position="28"/>
    </location>
</feature>
<evidence type="ECO:0000259" key="2">
    <source>
        <dbReference type="PROSITE" id="PS50965"/>
    </source>
</evidence>
<evidence type="ECO:0000313" key="3">
    <source>
        <dbReference type="EMBL" id="EMS77135.1"/>
    </source>
</evidence>
<dbReference type="AlphaFoldDB" id="S0FR23"/>
<gene>
    <name evidence="3" type="ORF">Dpo_31c00020</name>
</gene>
<keyword evidence="1" id="KW-1133">Transmembrane helix</keyword>
<sequence>MNLTPAFFVPVLAEYWYVFVILIFLVFLKSPLFKGFIGEVIINITTSLFLDKKKYHLIKNVTLPTDDGTTQIDHIIVSQYGIFVVETKNMKGWIFGSQDKKMWTQSIFKHKTRFQNPLHQNFKHIKTLEKLLNISPGKIFSVIVFVGDATFKTTMPANVTYPRGYIKFIKSKKNAILSETEVRKTIDRIESGRLERTLKTHREHMQHVKKIVKEKQN</sequence>
<keyword evidence="1" id="KW-0472">Membrane</keyword>
<protein>
    <submittedName>
        <fullName evidence="3">NERD domain-containing protein</fullName>
    </submittedName>
</protein>
<keyword evidence="1" id="KW-0812">Transmembrane</keyword>